<dbReference type="EMBL" id="CP159925">
    <property type="protein sequence ID" value="XCO74746.1"/>
    <property type="molecule type" value="Genomic_DNA"/>
</dbReference>
<organism evidence="1">
    <name type="scientific">Lysobacter firmicutimachus</name>
    <dbReference type="NCBI Taxonomy" id="1792846"/>
    <lineage>
        <taxon>Bacteria</taxon>
        <taxon>Pseudomonadati</taxon>
        <taxon>Pseudomonadota</taxon>
        <taxon>Gammaproteobacteria</taxon>
        <taxon>Lysobacterales</taxon>
        <taxon>Lysobacteraceae</taxon>
        <taxon>Lysobacter</taxon>
    </lineage>
</organism>
<proteinExistence type="predicted"/>
<dbReference type="RefSeq" id="WP_363797613.1">
    <property type="nucleotide sequence ID" value="NZ_CP159925.1"/>
</dbReference>
<protein>
    <submittedName>
        <fullName evidence="1">Uncharacterized protein</fullName>
    </submittedName>
</protein>
<dbReference type="AlphaFoldDB" id="A0AAU8MSS9"/>
<sequence>MNAERLATIDRCRAARPAARRRWARIAAGALSLVLPLALSACLAGPPPATASAAAIADSRPLAGTGAVAFHPQRALLAWADGNRWHTLDLDSGRRSDHLAEAPVADLGFAADGDLWLIADRAERWRDGRRLCRSEAGDLSRWFGADAEGAAVARYSHSDGIGPLRQQLWLSSDCRTVREDTRPLPAHIREVGDDPGEPLRTGAAPASSGLAAQLPSLGADGTAPRRTLALSHDGRWRVLEENGQRILRRTDAP</sequence>
<accession>A0AAU8MSS9</accession>
<name>A0AAU8MSS9_9GAMM</name>
<evidence type="ECO:0000313" key="1">
    <source>
        <dbReference type="EMBL" id="XCO74746.1"/>
    </source>
</evidence>
<gene>
    <name evidence="1" type="ORF">ABU614_20645</name>
</gene>
<reference evidence="1" key="1">
    <citation type="submission" date="2024-06" db="EMBL/GenBank/DDBJ databases">
        <authorList>
            <person name="Li S."/>
        </authorList>
    </citation>
    <scope>NUCLEOTIDE SEQUENCE</scope>
    <source>
        <strain evidence="1">SR10</strain>
    </source>
</reference>